<dbReference type="InterPro" id="IPR051601">
    <property type="entry name" value="Serine_prot/Carboxylest_S33"/>
</dbReference>
<evidence type="ECO:0000256" key="3">
    <source>
        <dbReference type="SAM" id="SignalP"/>
    </source>
</evidence>
<dbReference type="SUPFAM" id="SSF53474">
    <property type="entry name" value="alpha/beta-Hydrolases"/>
    <property type="match status" value="1"/>
</dbReference>
<dbReference type="OrthoDB" id="425534at2759"/>
<evidence type="ECO:0000313" key="5">
    <source>
        <dbReference type="EMBL" id="KAE8152058.1"/>
    </source>
</evidence>
<comment type="similarity">
    <text evidence="1">Belongs to the peptidase S33 family.</text>
</comment>
<gene>
    <name evidence="5" type="ORF">BDV25DRAFT_77913</name>
</gene>
<dbReference type="AlphaFoldDB" id="A0A5N6U0C9"/>
<sequence length="516" mass="56024">MRLSFISLGLLPALAWSTPLRRASTIKWTPCEANQTEAIECGILPAPLDYTNNASNATVNLELRRIPAANSPARGSILFNFGGPGANGFASLEAYGAALSAATGGYHNLIVIAPRGTSKTLRFSCYATDEERAAAGVLYEPLAGNSSDTATGMNYATSEIFADTCYATQNRTGRFVSTSFTARDFMHVVDALNEDGLLRYWGFSYGTILGATLSYMFPDRMDRVVLDGVVNPHQYYSNREVELFADTDKVFEGFCSGCVATPENCTLAKNRTASELQEALEDFLVDLKFNPIILPVAGAPYILKYTTAITALFSNLYFPTTWPATATFIDNLMTGNLEEAGDYITQLLNTDAGMDDEAQFGIKCGDAFRTDTDREDIQSILEQRGETSKLFGDTADVVLMRCADWKLKPQERYTGDFKAKTKNPVLLIGNTHDPVTPLVSARNASAGLEGSVILEHSAYGHTTLAQGSICTAKAIRSYFLDGTLPEPDTKCEIETELFSGQGGWAEVIEELTKGGN</sequence>
<evidence type="ECO:0000256" key="1">
    <source>
        <dbReference type="ARBA" id="ARBA00010088"/>
    </source>
</evidence>
<feature type="chain" id="PRO_5024925051" evidence="3">
    <location>
        <begin position="18"/>
        <end position="516"/>
    </location>
</feature>
<evidence type="ECO:0000313" key="6">
    <source>
        <dbReference type="Proteomes" id="UP000325780"/>
    </source>
</evidence>
<keyword evidence="2" id="KW-0378">Hydrolase</keyword>
<dbReference type="PANTHER" id="PTHR43248:SF25">
    <property type="entry name" value="AB HYDROLASE-1 DOMAIN-CONTAINING PROTEIN-RELATED"/>
    <property type="match status" value="1"/>
</dbReference>
<dbReference type="GO" id="GO:0016787">
    <property type="term" value="F:hydrolase activity"/>
    <property type="evidence" value="ECO:0007669"/>
    <property type="project" value="UniProtKB-KW"/>
</dbReference>
<reference evidence="5 6" key="1">
    <citation type="submission" date="2019-04" db="EMBL/GenBank/DDBJ databases">
        <title>Friends and foes A comparative genomics study of 23 Aspergillus species from section Flavi.</title>
        <authorList>
            <consortium name="DOE Joint Genome Institute"/>
            <person name="Kjaerbolling I."/>
            <person name="Vesth T."/>
            <person name="Frisvad J.C."/>
            <person name="Nybo J.L."/>
            <person name="Theobald S."/>
            <person name="Kildgaard S."/>
            <person name="Isbrandt T."/>
            <person name="Kuo A."/>
            <person name="Sato A."/>
            <person name="Lyhne E.K."/>
            <person name="Kogle M.E."/>
            <person name="Wiebenga A."/>
            <person name="Kun R.S."/>
            <person name="Lubbers R.J."/>
            <person name="Makela M.R."/>
            <person name="Barry K."/>
            <person name="Chovatia M."/>
            <person name="Clum A."/>
            <person name="Daum C."/>
            <person name="Haridas S."/>
            <person name="He G."/>
            <person name="LaButti K."/>
            <person name="Lipzen A."/>
            <person name="Mondo S."/>
            <person name="Riley R."/>
            <person name="Salamov A."/>
            <person name="Simmons B.A."/>
            <person name="Magnuson J.K."/>
            <person name="Henrissat B."/>
            <person name="Mortensen U.H."/>
            <person name="Larsen T.O."/>
            <person name="Devries R.P."/>
            <person name="Grigoriev I.V."/>
            <person name="Machida M."/>
            <person name="Baker S.E."/>
            <person name="Andersen M.R."/>
        </authorList>
    </citation>
    <scope>NUCLEOTIDE SEQUENCE [LARGE SCALE GENOMIC DNA]</scope>
    <source>
        <strain evidence="5 6">IBT 18842</strain>
    </source>
</reference>
<accession>A0A5N6U0C9</accession>
<dbReference type="Gene3D" id="3.40.50.1820">
    <property type="entry name" value="alpha/beta hydrolase"/>
    <property type="match status" value="1"/>
</dbReference>
<dbReference type="Proteomes" id="UP000325780">
    <property type="component" value="Unassembled WGS sequence"/>
</dbReference>
<name>A0A5N6U0C9_ASPAV</name>
<protein>
    <submittedName>
        <fullName evidence="5">TAP-like protein-domain-containing protein</fullName>
    </submittedName>
</protein>
<feature type="signal peptide" evidence="3">
    <location>
        <begin position="1"/>
        <end position="17"/>
    </location>
</feature>
<keyword evidence="6" id="KW-1185">Reference proteome</keyword>
<dbReference type="EMBL" id="ML742059">
    <property type="protein sequence ID" value="KAE8152058.1"/>
    <property type="molecule type" value="Genomic_DNA"/>
</dbReference>
<dbReference type="InterPro" id="IPR013595">
    <property type="entry name" value="Pept_S33_TAP-like_C"/>
</dbReference>
<dbReference type="InterPro" id="IPR029058">
    <property type="entry name" value="AB_hydrolase_fold"/>
</dbReference>
<evidence type="ECO:0000256" key="2">
    <source>
        <dbReference type="ARBA" id="ARBA00022801"/>
    </source>
</evidence>
<organism evidence="5 6">
    <name type="scientific">Aspergillus avenaceus</name>
    <dbReference type="NCBI Taxonomy" id="36643"/>
    <lineage>
        <taxon>Eukaryota</taxon>
        <taxon>Fungi</taxon>
        <taxon>Dikarya</taxon>
        <taxon>Ascomycota</taxon>
        <taxon>Pezizomycotina</taxon>
        <taxon>Eurotiomycetes</taxon>
        <taxon>Eurotiomycetidae</taxon>
        <taxon>Eurotiales</taxon>
        <taxon>Aspergillaceae</taxon>
        <taxon>Aspergillus</taxon>
        <taxon>Aspergillus subgen. Circumdati</taxon>
    </lineage>
</organism>
<evidence type="ECO:0000259" key="4">
    <source>
        <dbReference type="Pfam" id="PF08386"/>
    </source>
</evidence>
<feature type="domain" description="Peptidase S33 tripeptidyl aminopeptidase-like C-terminal" evidence="4">
    <location>
        <begin position="389"/>
        <end position="491"/>
    </location>
</feature>
<proteinExistence type="inferred from homology"/>
<dbReference type="Pfam" id="PF08386">
    <property type="entry name" value="Abhydrolase_4"/>
    <property type="match status" value="1"/>
</dbReference>
<keyword evidence="3" id="KW-0732">Signal</keyword>
<dbReference type="PANTHER" id="PTHR43248">
    <property type="entry name" value="2-SUCCINYL-6-HYDROXY-2,4-CYCLOHEXADIENE-1-CARBOXYLATE SYNTHASE"/>
    <property type="match status" value="1"/>
</dbReference>